<dbReference type="InterPro" id="IPR000210">
    <property type="entry name" value="BTB/POZ_dom"/>
</dbReference>
<evidence type="ECO:0000313" key="3">
    <source>
        <dbReference type="Proteomes" id="UP000494165"/>
    </source>
</evidence>
<dbReference type="Proteomes" id="UP000494165">
    <property type="component" value="Unassembled WGS sequence"/>
</dbReference>
<dbReference type="Gene3D" id="3.30.710.10">
    <property type="entry name" value="Potassium Channel Kv1.1, Chain A"/>
    <property type="match status" value="1"/>
</dbReference>
<dbReference type="OrthoDB" id="624345at2759"/>
<dbReference type="EMBL" id="CADEPI010000102">
    <property type="protein sequence ID" value="CAB3374670.1"/>
    <property type="molecule type" value="Genomic_DNA"/>
</dbReference>
<dbReference type="SUPFAM" id="SSF54695">
    <property type="entry name" value="POZ domain"/>
    <property type="match status" value="1"/>
</dbReference>
<dbReference type="InterPro" id="IPR011333">
    <property type="entry name" value="SKP1/BTB/POZ_sf"/>
</dbReference>
<comment type="caution">
    <text evidence="2">The sequence shown here is derived from an EMBL/GenBank/DDBJ whole genome shotgun (WGS) entry which is preliminary data.</text>
</comment>
<name>A0A8S1D0T7_9INSE</name>
<sequence length="319" mass="36555">MTATFGKMPSSSEKSELTDEFETLHQGLYPESDSYDCSFRVGKGDDTQIFRCHKLVLAAKSKAFAKMLMGYYRKGHLGRDEPIAFDDCNPITFDLAMRFVYNNVQEFSTVPLACDVCKFAHKWLFPELKQAALNAVRKTKTDADALMVYEMHTLLFERERKQCKKFIVDNTEAVLNSDSWIKAQQSTIVEICKEPVLSLSSEKQLFDALVLWGKANSDSDSNLRLKIDSALKEIRFLTMSVRGFTELCKSNPEIWSGDEKFLILSSIANDDPSDMPPGFNKLEKERKPIYPLKYCYNPYTNMREGGVKANRKMNFSFKY</sequence>
<dbReference type="PROSITE" id="PS50097">
    <property type="entry name" value="BTB"/>
    <property type="match status" value="1"/>
</dbReference>
<reference evidence="2 3" key="1">
    <citation type="submission" date="2020-04" db="EMBL/GenBank/DDBJ databases">
        <authorList>
            <person name="Alioto T."/>
            <person name="Alioto T."/>
            <person name="Gomez Garrido J."/>
        </authorList>
    </citation>
    <scope>NUCLEOTIDE SEQUENCE [LARGE SCALE GENOMIC DNA]</scope>
</reference>
<accession>A0A8S1D0T7</accession>
<dbReference type="GO" id="GO:0005829">
    <property type="term" value="C:cytosol"/>
    <property type="evidence" value="ECO:0007669"/>
    <property type="project" value="TreeGrafter"/>
</dbReference>
<proteinExistence type="predicted"/>
<dbReference type="AlphaFoldDB" id="A0A8S1D0T7"/>
<keyword evidence="3" id="KW-1185">Reference proteome</keyword>
<dbReference type="PANTHER" id="PTHR45774:SF4">
    <property type="entry name" value="AXUNDEAD, ISOFORM F"/>
    <property type="match status" value="1"/>
</dbReference>
<dbReference type="CDD" id="cd18186">
    <property type="entry name" value="BTB_POZ_ZBTB_KLHL-like"/>
    <property type="match status" value="1"/>
</dbReference>
<organism evidence="2 3">
    <name type="scientific">Cloeon dipterum</name>
    <dbReference type="NCBI Taxonomy" id="197152"/>
    <lineage>
        <taxon>Eukaryota</taxon>
        <taxon>Metazoa</taxon>
        <taxon>Ecdysozoa</taxon>
        <taxon>Arthropoda</taxon>
        <taxon>Hexapoda</taxon>
        <taxon>Insecta</taxon>
        <taxon>Pterygota</taxon>
        <taxon>Palaeoptera</taxon>
        <taxon>Ephemeroptera</taxon>
        <taxon>Pisciforma</taxon>
        <taxon>Baetidae</taxon>
        <taxon>Cloeon</taxon>
    </lineage>
</organism>
<gene>
    <name evidence="2" type="ORF">CLODIP_2_CD02392</name>
</gene>
<dbReference type="GO" id="GO:0022008">
    <property type="term" value="P:neurogenesis"/>
    <property type="evidence" value="ECO:0007669"/>
    <property type="project" value="TreeGrafter"/>
</dbReference>
<dbReference type="InterPro" id="IPR011705">
    <property type="entry name" value="BACK"/>
</dbReference>
<evidence type="ECO:0000259" key="1">
    <source>
        <dbReference type="PROSITE" id="PS50097"/>
    </source>
</evidence>
<dbReference type="Pfam" id="PF00651">
    <property type="entry name" value="BTB"/>
    <property type="match status" value="1"/>
</dbReference>
<feature type="domain" description="BTB" evidence="1">
    <location>
        <begin position="35"/>
        <end position="109"/>
    </location>
</feature>
<dbReference type="Gene3D" id="1.25.40.420">
    <property type="match status" value="1"/>
</dbReference>
<dbReference type="PANTHER" id="PTHR45774">
    <property type="entry name" value="BTB/POZ DOMAIN-CONTAINING"/>
    <property type="match status" value="1"/>
</dbReference>
<protein>
    <recommendedName>
        <fullName evidence="1">BTB domain-containing protein</fullName>
    </recommendedName>
</protein>
<dbReference type="Pfam" id="PF07707">
    <property type="entry name" value="BACK"/>
    <property type="match status" value="1"/>
</dbReference>
<dbReference type="SMART" id="SM00225">
    <property type="entry name" value="BTB"/>
    <property type="match status" value="1"/>
</dbReference>
<evidence type="ECO:0000313" key="2">
    <source>
        <dbReference type="EMBL" id="CAB3374670.1"/>
    </source>
</evidence>